<evidence type="ECO:0000259" key="2">
    <source>
        <dbReference type="PROSITE" id="PS00028"/>
    </source>
</evidence>
<comment type="caution">
    <text evidence="3">The sequence shown here is derived from an EMBL/GenBank/DDBJ whole genome shotgun (WGS) entry which is preliminary data.</text>
</comment>
<reference evidence="3 4" key="1">
    <citation type="journal article" date="2021" name="Elife">
        <title>Chloroplast acquisition without the gene transfer in kleptoplastic sea slugs, Plakobranchus ocellatus.</title>
        <authorList>
            <person name="Maeda T."/>
            <person name="Takahashi S."/>
            <person name="Yoshida T."/>
            <person name="Shimamura S."/>
            <person name="Takaki Y."/>
            <person name="Nagai Y."/>
            <person name="Toyoda A."/>
            <person name="Suzuki Y."/>
            <person name="Arimoto A."/>
            <person name="Ishii H."/>
            <person name="Satoh N."/>
            <person name="Nishiyama T."/>
            <person name="Hasebe M."/>
            <person name="Maruyama T."/>
            <person name="Minagawa J."/>
            <person name="Obokata J."/>
            <person name="Shigenobu S."/>
        </authorList>
    </citation>
    <scope>NUCLEOTIDE SEQUENCE [LARGE SCALE GENOMIC DNA]</scope>
</reference>
<feature type="domain" description="C2H2-type" evidence="2">
    <location>
        <begin position="238"/>
        <end position="259"/>
    </location>
</feature>
<protein>
    <recommendedName>
        <fullName evidence="2">C2H2-type domain-containing protein</fullName>
    </recommendedName>
</protein>
<sequence>MKNICGQPFACWCQVLTLCNGPQATRTGFERSVWRKIQLLTKSQKSYTCLFAEEKPDVQALQIKEEPLASTSEELLASTTEHGAICSSKDIDCKLAVKQTVPGENAGTSSKSAVVKLSFQEENSREQNLLPGDGSFHFQHTDGLEARFPQYSKVKNESCAATADIDKIKTEQIERDLKFSANTEEELCIARLRAHVKAFSSTFFTEYEQETETTEEGKEKETISPQKVIGFSQGPFQCFWCPFEYFQREDQDRHMKRSHREEYTELLKENYSEHFNHLKNRNSSCSQNFERNSESQNLEHINDKKKEEQSIISGGLNVDKS</sequence>
<evidence type="ECO:0000313" key="4">
    <source>
        <dbReference type="Proteomes" id="UP000762676"/>
    </source>
</evidence>
<keyword evidence="4" id="KW-1185">Reference proteome</keyword>
<proteinExistence type="predicted"/>
<feature type="compositionally biased region" description="Polar residues" evidence="1">
    <location>
        <begin position="282"/>
        <end position="299"/>
    </location>
</feature>
<dbReference type="EMBL" id="BMAT01009986">
    <property type="protein sequence ID" value="GFS17908.1"/>
    <property type="molecule type" value="Genomic_DNA"/>
</dbReference>
<evidence type="ECO:0000313" key="3">
    <source>
        <dbReference type="EMBL" id="GFS17908.1"/>
    </source>
</evidence>
<name>A0AAV4J7D9_9GAST</name>
<dbReference type="Proteomes" id="UP000762676">
    <property type="component" value="Unassembled WGS sequence"/>
</dbReference>
<dbReference type="PROSITE" id="PS00028">
    <property type="entry name" value="ZINC_FINGER_C2H2_1"/>
    <property type="match status" value="1"/>
</dbReference>
<feature type="compositionally biased region" description="Basic and acidic residues" evidence="1">
    <location>
        <begin position="300"/>
        <end position="309"/>
    </location>
</feature>
<dbReference type="InterPro" id="IPR013087">
    <property type="entry name" value="Znf_C2H2_type"/>
</dbReference>
<evidence type="ECO:0000256" key="1">
    <source>
        <dbReference type="SAM" id="MobiDB-lite"/>
    </source>
</evidence>
<gene>
    <name evidence="3" type="ORF">ElyMa_004994300</name>
</gene>
<feature type="region of interest" description="Disordered" evidence="1">
    <location>
        <begin position="282"/>
        <end position="321"/>
    </location>
</feature>
<dbReference type="AlphaFoldDB" id="A0AAV4J7D9"/>
<accession>A0AAV4J7D9</accession>
<organism evidence="3 4">
    <name type="scientific">Elysia marginata</name>
    <dbReference type="NCBI Taxonomy" id="1093978"/>
    <lineage>
        <taxon>Eukaryota</taxon>
        <taxon>Metazoa</taxon>
        <taxon>Spiralia</taxon>
        <taxon>Lophotrochozoa</taxon>
        <taxon>Mollusca</taxon>
        <taxon>Gastropoda</taxon>
        <taxon>Heterobranchia</taxon>
        <taxon>Euthyneura</taxon>
        <taxon>Panpulmonata</taxon>
        <taxon>Sacoglossa</taxon>
        <taxon>Placobranchoidea</taxon>
        <taxon>Plakobranchidae</taxon>
        <taxon>Elysia</taxon>
    </lineage>
</organism>